<dbReference type="SUPFAM" id="SSF56300">
    <property type="entry name" value="Metallo-dependent phosphatases"/>
    <property type="match status" value="1"/>
</dbReference>
<dbReference type="InterPro" id="IPR004843">
    <property type="entry name" value="Calcineurin-like_PHP"/>
</dbReference>
<accession>A0ABV7WAK8</accession>
<dbReference type="InterPro" id="IPR050535">
    <property type="entry name" value="DNA_Repair-Maintenance_Comp"/>
</dbReference>
<comment type="caution">
    <text evidence="8">The sequence shown here is derived from an EMBL/GenBank/DDBJ whole genome shotgun (WGS) entry which is preliminary data.</text>
</comment>
<name>A0ABV7WAK8_9MICO</name>
<evidence type="ECO:0000256" key="6">
    <source>
        <dbReference type="RuleBase" id="RU363069"/>
    </source>
</evidence>
<dbReference type="CDD" id="cd00840">
    <property type="entry name" value="MPP_Mre11_N"/>
    <property type="match status" value="1"/>
</dbReference>
<reference evidence="9" key="1">
    <citation type="journal article" date="2019" name="Int. J. Syst. Evol. Microbiol.">
        <title>The Global Catalogue of Microorganisms (GCM) 10K type strain sequencing project: providing services to taxonomists for standard genome sequencing and annotation.</title>
        <authorList>
            <consortium name="The Broad Institute Genomics Platform"/>
            <consortium name="The Broad Institute Genome Sequencing Center for Infectious Disease"/>
            <person name="Wu L."/>
            <person name="Ma J."/>
        </authorList>
    </citation>
    <scope>NUCLEOTIDE SEQUENCE [LARGE SCALE GENOMIC DNA]</scope>
    <source>
        <strain evidence="9">NCAIM B.02333</strain>
    </source>
</reference>
<dbReference type="Proteomes" id="UP001595685">
    <property type="component" value="Unassembled WGS sequence"/>
</dbReference>
<evidence type="ECO:0000313" key="8">
    <source>
        <dbReference type="EMBL" id="MFC3686829.1"/>
    </source>
</evidence>
<comment type="function">
    <text evidence="6">SbcCD cleaves DNA hairpin structures. These structures can inhibit DNA replication and are intermediates in certain DNA recombination reactions. The complex acts as a 3'-&gt;5' double strand exonuclease that can open hairpins. It also has a 5' single-strand endonuclease activity.</text>
</comment>
<keyword evidence="6" id="KW-0233">DNA recombination</keyword>
<keyword evidence="6" id="KW-0235">DNA replication</keyword>
<protein>
    <recommendedName>
        <fullName evidence="2 6">Nuclease SbcCD subunit D</fullName>
    </recommendedName>
</protein>
<keyword evidence="6" id="KW-0255">Endonuclease</keyword>
<keyword evidence="9" id="KW-1185">Reference proteome</keyword>
<dbReference type="Gene3D" id="3.60.21.10">
    <property type="match status" value="1"/>
</dbReference>
<dbReference type="NCBIfam" id="TIGR00619">
    <property type="entry name" value="sbcd"/>
    <property type="match status" value="1"/>
</dbReference>
<gene>
    <name evidence="6" type="primary">sbcD</name>
    <name evidence="8" type="ORF">ACFOLH_00565</name>
</gene>
<keyword evidence="3 6" id="KW-0540">Nuclease</keyword>
<keyword evidence="4 6" id="KW-0378">Hydrolase</keyword>
<dbReference type="RefSeq" id="WP_340295778.1">
    <property type="nucleotide sequence ID" value="NZ_JBBEOI010000302.1"/>
</dbReference>
<dbReference type="InterPro" id="IPR029052">
    <property type="entry name" value="Metallo-depent_PP-like"/>
</dbReference>
<comment type="subunit">
    <text evidence="6">Heterodimer of SbcC and SbcD.</text>
</comment>
<evidence type="ECO:0000256" key="1">
    <source>
        <dbReference type="ARBA" id="ARBA00010555"/>
    </source>
</evidence>
<dbReference type="InterPro" id="IPR004593">
    <property type="entry name" value="SbcD"/>
</dbReference>
<dbReference type="EMBL" id="JBHRWW010000001">
    <property type="protein sequence ID" value="MFC3686829.1"/>
    <property type="molecule type" value="Genomic_DNA"/>
</dbReference>
<evidence type="ECO:0000259" key="7">
    <source>
        <dbReference type="Pfam" id="PF00149"/>
    </source>
</evidence>
<sequence>MRMLHTSDWHLGRTLHGADLAAAHEAWVDHVVEVVRAERVDVVLVAGDVFDRAIPPVQALSTWERALLELTRAGARVVVSSGNHDSPARLGAHTGLLSQVGVHVRCDPARVGEPVVIADEHGPVAFTPLPYLEPTTTAALLSRLSVGDEPAGADVARTQEGVVSRAASLAAAGARAAGHTRTVALAHTWVAGVRPADRSDSEREIGCCAARPGDGGTRVGSLDRVGVEAFAPFSYTALGHLHGPQVLGETLRYSGSPVAFSFSERAHRKGSWLVDLDAAGAARVERVDAPVHRPLTQLTGTLEDLLAGAGHTAAEGHHVKAVLTDPARPADAMRRLQARFPHAVALEWVPQGRAPERTAAARLRTSADDTGVAVGFVAHVRGTEASDDERARLDGAFRAVRAAEVAADALPQQRVLDELAAVGTEDEELVLLDLASAGGAAAAREGAA</sequence>
<dbReference type="PANTHER" id="PTHR30337">
    <property type="entry name" value="COMPONENT OF ATP-DEPENDENT DSDNA EXONUCLEASE"/>
    <property type="match status" value="1"/>
</dbReference>
<organism evidence="8 9">
    <name type="scientific">Aquipuribacter hungaricus</name>
    <dbReference type="NCBI Taxonomy" id="545624"/>
    <lineage>
        <taxon>Bacteria</taxon>
        <taxon>Bacillati</taxon>
        <taxon>Actinomycetota</taxon>
        <taxon>Actinomycetes</taxon>
        <taxon>Micrococcales</taxon>
        <taxon>Intrasporangiaceae</taxon>
        <taxon>Aquipuribacter</taxon>
    </lineage>
</organism>
<keyword evidence="5 6" id="KW-0269">Exonuclease</keyword>
<evidence type="ECO:0000256" key="4">
    <source>
        <dbReference type="ARBA" id="ARBA00022801"/>
    </source>
</evidence>
<evidence type="ECO:0000256" key="3">
    <source>
        <dbReference type="ARBA" id="ARBA00022722"/>
    </source>
</evidence>
<evidence type="ECO:0000256" key="2">
    <source>
        <dbReference type="ARBA" id="ARBA00013365"/>
    </source>
</evidence>
<dbReference type="PANTHER" id="PTHR30337:SF0">
    <property type="entry name" value="NUCLEASE SBCCD SUBUNIT D"/>
    <property type="match status" value="1"/>
</dbReference>
<feature type="domain" description="Calcineurin-like phosphoesterase" evidence="7">
    <location>
        <begin position="1"/>
        <end position="97"/>
    </location>
</feature>
<dbReference type="GO" id="GO:0004527">
    <property type="term" value="F:exonuclease activity"/>
    <property type="evidence" value="ECO:0007669"/>
    <property type="project" value="UniProtKB-KW"/>
</dbReference>
<dbReference type="Pfam" id="PF00149">
    <property type="entry name" value="Metallophos"/>
    <property type="match status" value="1"/>
</dbReference>
<proteinExistence type="inferred from homology"/>
<dbReference type="InterPro" id="IPR041796">
    <property type="entry name" value="Mre11_N"/>
</dbReference>
<comment type="similarity">
    <text evidence="1 6">Belongs to the SbcD family.</text>
</comment>
<evidence type="ECO:0000313" key="9">
    <source>
        <dbReference type="Proteomes" id="UP001595685"/>
    </source>
</evidence>
<evidence type="ECO:0000256" key="5">
    <source>
        <dbReference type="ARBA" id="ARBA00022839"/>
    </source>
</evidence>